<gene>
    <name evidence="2" type="ORF">MNB_SUP05-SYMBIONT-4-1108</name>
</gene>
<keyword evidence="1" id="KW-1133">Transmembrane helix</keyword>
<protein>
    <submittedName>
        <fullName evidence="2">Uncharacterized protein</fullName>
    </submittedName>
</protein>
<proteinExistence type="predicted"/>
<feature type="transmembrane region" description="Helical" evidence="1">
    <location>
        <begin position="39"/>
        <end position="56"/>
    </location>
</feature>
<name>A0A1W1DYF2_9ZZZZ</name>
<organism evidence="2">
    <name type="scientific">hydrothermal vent metagenome</name>
    <dbReference type="NCBI Taxonomy" id="652676"/>
    <lineage>
        <taxon>unclassified sequences</taxon>
        <taxon>metagenomes</taxon>
        <taxon>ecological metagenomes</taxon>
    </lineage>
</organism>
<sequence length="57" mass="6498">MGYAKVSYIKKSKVQDKSRLFVNIPHHITQRGKVKQTPFYKFTSISAIATILLWASA</sequence>
<evidence type="ECO:0000313" key="2">
    <source>
        <dbReference type="EMBL" id="SFV86733.1"/>
    </source>
</evidence>
<accession>A0A1W1DYF2</accession>
<reference evidence="2" key="1">
    <citation type="submission" date="2016-10" db="EMBL/GenBank/DDBJ databases">
        <authorList>
            <person name="de Groot N.N."/>
        </authorList>
    </citation>
    <scope>NUCLEOTIDE SEQUENCE</scope>
</reference>
<dbReference type="AlphaFoldDB" id="A0A1W1DYF2"/>
<keyword evidence="1" id="KW-0472">Membrane</keyword>
<keyword evidence="1" id="KW-0812">Transmembrane</keyword>
<evidence type="ECO:0000256" key="1">
    <source>
        <dbReference type="SAM" id="Phobius"/>
    </source>
</evidence>
<dbReference type="EMBL" id="FPHY01000102">
    <property type="protein sequence ID" value="SFV86733.1"/>
    <property type="molecule type" value="Genomic_DNA"/>
</dbReference>